<protein>
    <recommendedName>
        <fullName evidence="8">Dehydrogenase/reductase SDR family member 6</fullName>
        <ecNumber evidence="6">1.1.1.104</ecNumber>
        <ecNumber evidence="7">1.1.1.30</ecNumber>
    </recommendedName>
    <alternativeName>
        <fullName evidence="12">(R)-beta-hydroxybutyrate dehydrogenase</fullName>
    </alternativeName>
    <alternativeName>
        <fullName evidence="10">3-hydroxybutyrate dehydrogenase type 2</fullName>
    </alternativeName>
    <alternativeName>
        <fullName evidence="13">4-oxo-L-proline reductase</fullName>
    </alternativeName>
    <alternativeName>
        <fullName evidence="11">Oxidoreductase UCPA</fullName>
    </alternativeName>
    <alternativeName>
        <fullName evidence="9">Short chain dehydrogenase/reductase family 15C member 1</fullName>
    </alternativeName>
</protein>
<dbReference type="InterPro" id="IPR051122">
    <property type="entry name" value="SDR_DHRS6-like"/>
</dbReference>
<evidence type="ECO:0000256" key="3">
    <source>
        <dbReference type="ARBA" id="ARBA00023002"/>
    </source>
</evidence>
<dbReference type="EMBL" id="JACASF010000001">
    <property type="protein sequence ID" value="KAF6499161.1"/>
    <property type="molecule type" value="Genomic_DNA"/>
</dbReference>
<sequence length="285" mass="31148">MGRLDGKVIILTAAAQGIGQAAAIAFAREGAKVIATDINESKLQELEKYPGIQTRVLDVTKKKQIDQFANEVERLDVLFNVAGFVHHGTILDCEEKDWDFSMNLNVRSMYLMIKAFLPKMLAQKSGNIINMSSVASSIKGVVNRCVYSTTKAAVIGLTKAVAADFIQQGIRCNCVCPDRVGGSEGGREKERNIDVRETHRLVATHMTPTRAGTNCNRGTVDTPSLQERIQARPNPEEALSDFLKRQKTGRFATAEEIALLCVYLASDESAYVTGNPVIIDGGWSL</sequence>
<evidence type="ECO:0000256" key="5">
    <source>
        <dbReference type="ARBA" id="ARBA00034698"/>
    </source>
</evidence>
<proteinExistence type="inferred from homology"/>
<evidence type="ECO:0000256" key="9">
    <source>
        <dbReference type="ARBA" id="ARBA00041727"/>
    </source>
</evidence>
<dbReference type="PRINTS" id="PR00080">
    <property type="entry name" value="SDRFAMILY"/>
</dbReference>
<dbReference type="PROSITE" id="PS00061">
    <property type="entry name" value="ADH_SHORT"/>
    <property type="match status" value="1"/>
</dbReference>
<keyword evidence="4" id="KW-0520">NAD</keyword>
<keyword evidence="17" id="KW-1185">Reference proteome</keyword>
<evidence type="ECO:0000313" key="16">
    <source>
        <dbReference type="EMBL" id="KAF6499161.1"/>
    </source>
</evidence>
<dbReference type="GO" id="GO:0016617">
    <property type="term" value="F:4-oxoproline reductase activity"/>
    <property type="evidence" value="ECO:0007669"/>
    <property type="project" value="UniProtKB-EC"/>
</dbReference>
<dbReference type="Gene3D" id="3.40.50.720">
    <property type="entry name" value="NAD(P)-binding Rossmann-like Domain"/>
    <property type="match status" value="1"/>
</dbReference>
<comment type="pathway">
    <text evidence="1">Siderophore biosynthesis.</text>
</comment>
<evidence type="ECO:0000256" key="13">
    <source>
        <dbReference type="ARBA" id="ARBA00043199"/>
    </source>
</evidence>
<keyword evidence="3" id="KW-0560">Oxidoreductase</keyword>
<evidence type="ECO:0000256" key="7">
    <source>
        <dbReference type="ARBA" id="ARBA00038959"/>
    </source>
</evidence>
<evidence type="ECO:0000256" key="1">
    <source>
        <dbReference type="ARBA" id="ARBA00004924"/>
    </source>
</evidence>
<comment type="similarity">
    <text evidence="2 15">Belongs to the short-chain dehydrogenases/reductases (SDR) family.</text>
</comment>
<comment type="pathway">
    <text evidence="5">Amino-acid metabolism.</text>
</comment>
<dbReference type="EC" id="1.1.1.104" evidence="6"/>
<comment type="catalytic activity">
    <reaction evidence="14">
        <text>(R)-3-hydroxybutanoate + NAD(+) = acetoacetate + NADH + H(+)</text>
        <dbReference type="Rhea" id="RHEA:20521"/>
        <dbReference type="ChEBI" id="CHEBI:10983"/>
        <dbReference type="ChEBI" id="CHEBI:13705"/>
        <dbReference type="ChEBI" id="CHEBI:15378"/>
        <dbReference type="ChEBI" id="CHEBI:57540"/>
        <dbReference type="ChEBI" id="CHEBI:57945"/>
        <dbReference type="EC" id="1.1.1.30"/>
    </reaction>
</comment>
<dbReference type="EC" id="1.1.1.30" evidence="7"/>
<dbReference type="Proteomes" id="UP000550707">
    <property type="component" value="Unassembled WGS sequence"/>
</dbReference>
<evidence type="ECO:0000256" key="11">
    <source>
        <dbReference type="ARBA" id="ARBA00042565"/>
    </source>
</evidence>
<dbReference type="CDD" id="cd05368">
    <property type="entry name" value="DHRS6_like_SDR_c"/>
    <property type="match status" value="1"/>
</dbReference>
<dbReference type="InterPro" id="IPR002347">
    <property type="entry name" value="SDR_fam"/>
</dbReference>
<dbReference type="AlphaFoldDB" id="A0A7J8JRI9"/>
<dbReference type="FunFam" id="3.40.50.720:FF:000920">
    <property type="entry name" value="BDH2 isoform 2"/>
    <property type="match status" value="1"/>
</dbReference>
<dbReference type="GO" id="GO:0005737">
    <property type="term" value="C:cytoplasm"/>
    <property type="evidence" value="ECO:0007669"/>
    <property type="project" value="TreeGrafter"/>
</dbReference>
<dbReference type="PANTHER" id="PTHR43477:SF4">
    <property type="entry name" value="DEHYDROGENASE_REDUCTASE SDR FAMILY MEMBER 6"/>
    <property type="match status" value="1"/>
</dbReference>
<dbReference type="InterPro" id="IPR020904">
    <property type="entry name" value="Sc_DH/Rdtase_CS"/>
</dbReference>
<evidence type="ECO:0000256" key="10">
    <source>
        <dbReference type="ARBA" id="ARBA00042309"/>
    </source>
</evidence>
<dbReference type="GO" id="GO:0003858">
    <property type="term" value="F:3-hydroxybutyrate dehydrogenase activity"/>
    <property type="evidence" value="ECO:0007669"/>
    <property type="project" value="UniProtKB-EC"/>
</dbReference>
<organism evidence="16 17">
    <name type="scientific">Molossus molossus</name>
    <name type="common">Pallas' mastiff bat</name>
    <name type="synonym">Vespertilio molossus</name>
    <dbReference type="NCBI Taxonomy" id="27622"/>
    <lineage>
        <taxon>Eukaryota</taxon>
        <taxon>Metazoa</taxon>
        <taxon>Chordata</taxon>
        <taxon>Craniata</taxon>
        <taxon>Vertebrata</taxon>
        <taxon>Euteleostomi</taxon>
        <taxon>Mammalia</taxon>
        <taxon>Eutheria</taxon>
        <taxon>Laurasiatheria</taxon>
        <taxon>Chiroptera</taxon>
        <taxon>Yangochiroptera</taxon>
        <taxon>Molossidae</taxon>
        <taxon>Molossus</taxon>
    </lineage>
</organism>
<evidence type="ECO:0000313" key="17">
    <source>
        <dbReference type="Proteomes" id="UP000550707"/>
    </source>
</evidence>
<accession>A0A7J8JRI9</accession>
<evidence type="ECO:0000256" key="15">
    <source>
        <dbReference type="RuleBase" id="RU000363"/>
    </source>
</evidence>
<dbReference type="InterPro" id="IPR036291">
    <property type="entry name" value="NAD(P)-bd_dom_sf"/>
</dbReference>
<dbReference type="Pfam" id="PF13561">
    <property type="entry name" value="adh_short_C2"/>
    <property type="match status" value="1"/>
</dbReference>
<gene>
    <name evidence="16" type="ORF">HJG59_001448</name>
</gene>
<dbReference type="PANTHER" id="PTHR43477">
    <property type="entry name" value="DIHYDROANTICAPSIN 7-DEHYDROGENASE"/>
    <property type="match status" value="1"/>
</dbReference>
<dbReference type="SUPFAM" id="SSF51735">
    <property type="entry name" value="NAD(P)-binding Rossmann-fold domains"/>
    <property type="match status" value="1"/>
</dbReference>
<evidence type="ECO:0000256" key="2">
    <source>
        <dbReference type="ARBA" id="ARBA00006484"/>
    </source>
</evidence>
<comment type="caution">
    <text evidence="16">The sequence shown here is derived from an EMBL/GenBank/DDBJ whole genome shotgun (WGS) entry which is preliminary data.</text>
</comment>
<evidence type="ECO:0000256" key="12">
    <source>
        <dbReference type="ARBA" id="ARBA00043083"/>
    </source>
</evidence>
<evidence type="ECO:0000256" key="8">
    <source>
        <dbReference type="ARBA" id="ARBA00039194"/>
    </source>
</evidence>
<evidence type="ECO:0000256" key="4">
    <source>
        <dbReference type="ARBA" id="ARBA00023027"/>
    </source>
</evidence>
<dbReference type="PRINTS" id="PR00081">
    <property type="entry name" value="GDHRDH"/>
</dbReference>
<evidence type="ECO:0000256" key="14">
    <source>
        <dbReference type="ARBA" id="ARBA00049550"/>
    </source>
</evidence>
<dbReference type="Pfam" id="PF00106">
    <property type="entry name" value="adh_short"/>
    <property type="match status" value="1"/>
</dbReference>
<evidence type="ECO:0000256" key="6">
    <source>
        <dbReference type="ARBA" id="ARBA00038956"/>
    </source>
</evidence>
<name>A0A7J8JRI9_MOLMO</name>
<dbReference type="GO" id="GO:0019290">
    <property type="term" value="P:siderophore biosynthetic process"/>
    <property type="evidence" value="ECO:0007669"/>
    <property type="project" value="TreeGrafter"/>
</dbReference>
<reference evidence="16 17" key="1">
    <citation type="journal article" date="2020" name="Nature">
        <title>Six reference-quality genomes reveal evolution of bat adaptations.</title>
        <authorList>
            <person name="Jebb D."/>
            <person name="Huang Z."/>
            <person name="Pippel M."/>
            <person name="Hughes G.M."/>
            <person name="Lavrichenko K."/>
            <person name="Devanna P."/>
            <person name="Winkler S."/>
            <person name="Jermiin L.S."/>
            <person name="Skirmuntt E.C."/>
            <person name="Katzourakis A."/>
            <person name="Burkitt-Gray L."/>
            <person name="Ray D.A."/>
            <person name="Sullivan K.A.M."/>
            <person name="Roscito J.G."/>
            <person name="Kirilenko B.M."/>
            <person name="Davalos L.M."/>
            <person name="Corthals A.P."/>
            <person name="Power M.L."/>
            <person name="Jones G."/>
            <person name="Ransome R.D."/>
            <person name="Dechmann D.K.N."/>
            <person name="Locatelli A.G."/>
            <person name="Puechmaille S.J."/>
            <person name="Fedrigo O."/>
            <person name="Jarvis E.D."/>
            <person name="Hiller M."/>
            <person name="Vernes S.C."/>
            <person name="Myers E.W."/>
            <person name="Teeling E.C."/>
        </authorList>
    </citation>
    <scope>NUCLEOTIDE SEQUENCE [LARGE SCALE GENOMIC DNA]</scope>
    <source>
        <strain evidence="16">MMolMol1</strain>
        <tissue evidence="16">Muscle</tissue>
    </source>
</reference>